<gene>
    <name evidence="3" type="primary">LOC113792402</name>
</gene>
<dbReference type="GO" id="GO:0004190">
    <property type="term" value="F:aspartic-type endopeptidase activity"/>
    <property type="evidence" value="ECO:0007669"/>
    <property type="project" value="InterPro"/>
</dbReference>
<dbReference type="InParanoid" id="A0A6P6XXP2"/>
<proteinExistence type="predicted"/>
<dbReference type="Proteomes" id="UP000515146">
    <property type="component" value="Unplaced"/>
</dbReference>
<dbReference type="OrthoDB" id="3863715at2759"/>
<sequence length="429" mass="49605">MEKSFIKPMIMKIDEDLIEYLEYYERVSHAIDWDDKLKAKLFPAFLPNHSEALRILNSMNENDKKSFKKIKECFFESEKPKRNLIVQTLLNLKRSKDEQLSRLASRVQELTLKAYPNAKTIVRNLLARDIFINALQPSLKVKTLAIPDLPENIDEVINLIGPMDLASNRFNFYDKNDYFGSSFSSDTDEDVSCDFCGRKNHVSEDCYFKKKNEENHYDFNNVKNKVGNQGNSNNSSNNRIERKEINAIMVRKQPQCFTKIKINQVETLAMIDSGSDVSVIPMNKRFLSNEEIETAKVSVSGITKDNMKILGETFASFELNDIKFKHKMVVSDFDHVILGYDLFSSKDLQFSSDFKTYLSCQKDGLIWSSKIFNFSKHFRKKKKKKRKCILDLKGRKGYGQMKPRAFSQGSSMVLEPASGRPWSRTAQEV</sequence>
<evidence type="ECO:0000256" key="1">
    <source>
        <dbReference type="SAM" id="MobiDB-lite"/>
    </source>
</evidence>
<dbReference type="GO" id="GO:0006508">
    <property type="term" value="P:proteolysis"/>
    <property type="evidence" value="ECO:0007669"/>
    <property type="project" value="InterPro"/>
</dbReference>
<feature type="region of interest" description="Disordered" evidence="1">
    <location>
        <begin position="409"/>
        <end position="429"/>
    </location>
</feature>
<dbReference type="InterPro" id="IPR021109">
    <property type="entry name" value="Peptidase_aspartic_dom_sf"/>
</dbReference>
<accession>A0A6P6XXP2</accession>
<keyword evidence="2" id="KW-1185">Reference proteome</keyword>
<reference evidence="3" key="1">
    <citation type="submission" date="2025-08" db="UniProtKB">
        <authorList>
            <consortium name="RefSeq"/>
        </authorList>
    </citation>
    <scope>IDENTIFICATION</scope>
    <source>
        <strain evidence="3">Airmid</strain>
    </source>
</reference>
<dbReference type="SUPFAM" id="SSF50630">
    <property type="entry name" value="Acid proteases"/>
    <property type="match status" value="1"/>
</dbReference>
<dbReference type="KEGG" id="dpte:113792402"/>
<name>A0A6P6XXP2_DERPT</name>
<dbReference type="PROSITE" id="PS00141">
    <property type="entry name" value="ASP_PROTEASE"/>
    <property type="match status" value="1"/>
</dbReference>
<evidence type="ECO:0000313" key="2">
    <source>
        <dbReference type="Proteomes" id="UP000515146"/>
    </source>
</evidence>
<evidence type="ECO:0000313" key="3">
    <source>
        <dbReference type="RefSeq" id="XP_027198092.1"/>
    </source>
</evidence>
<dbReference type="CDD" id="cd00303">
    <property type="entry name" value="retropepsin_like"/>
    <property type="match status" value="1"/>
</dbReference>
<protein>
    <submittedName>
        <fullName evidence="3">Uncharacterized protein LOC113792402</fullName>
    </submittedName>
</protein>
<dbReference type="Gene3D" id="2.40.70.10">
    <property type="entry name" value="Acid Proteases"/>
    <property type="match status" value="1"/>
</dbReference>
<dbReference type="InterPro" id="IPR001969">
    <property type="entry name" value="Aspartic_peptidase_AS"/>
</dbReference>
<organism evidence="2 3">
    <name type="scientific">Dermatophagoides pteronyssinus</name>
    <name type="common">European house dust mite</name>
    <dbReference type="NCBI Taxonomy" id="6956"/>
    <lineage>
        <taxon>Eukaryota</taxon>
        <taxon>Metazoa</taxon>
        <taxon>Ecdysozoa</taxon>
        <taxon>Arthropoda</taxon>
        <taxon>Chelicerata</taxon>
        <taxon>Arachnida</taxon>
        <taxon>Acari</taxon>
        <taxon>Acariformes</taxon>
        <taxon>Sarcoptiformes</taxon>
        <taxon>Astigmata</taxon>
        <taxon>Psoroptidia</taxon>
        <taxon>Analgoidea</taxon>
        <taxon>Pyroglyphidae</taxon>
        <taxon>Dermatophagoidinae</taxon>
        <taxon>Dermatophagoides</taxon>
    </lineage>
</organism>
<dbReference type="RefSeq" id="XP_027198092.1">
    <property type="nucleotide sequence ID" value="XM_027342291.1"/>
</dbReference>
<dbReference type="AlphaFoldDB" id="A0A6P6XXP2"/>